<name>A0A9D5QCK2_UNCW3</name>
<dbReference type="EMBL" id="WJKJ01000175">
    <property type="protein sequence ID" value="MBD3364649.1"/>
    <property type="molecule type" value="Genomic_DNA"/>
</dbReference>
<evidence type="ECO:0008006" key="4">
    <source>
        <dbReference type="Google" id="ProtNLM"/>
    </source>
</evidence>
<feature type="transmembrane region" description="Helical" evidence="1">
    <location>
        <begin position="127"/>
        <end position="156"/>
    </location>
</feature>
<feature type="transmembrane region" description="Helical" evidence="1">
    <location>
        <begin position="30"/>
        <end position="55"/>
    </location>
</feature>
<evidence type="ECO:0000313" key="2">
    <source>
        <dbReference type="EMBL" id="MBD3364649.1"/>
    </source>
</evidence>
<keyword evidence="1" id="KW-0812">Transmembrane</keyword>
<sequence length="162" mass="17068">MSETKKKKSFQLNADETAFLAREIDSTRKWLIVSGVIALIIFGGAAVLGLAGFFIGLIRLTSQPAFHPSAQTDMAIFIIAGILGVSFCAVCIWLGAAALLTAARGKAYLVTGSSADLLAYHQRMKRVFVTIGGIAVFGIVMCIIFAALAFVAFAGFGMGVVD</sequence>
<reference evidence="2" key="1">
    <citation type="submission" date="2019-11" db="EMBL/GenBank/DDBJ databases">
        <title>Microbial mats filling the niche in hypersaline microbial mats.</title>
        <authorList>
            <person name="Wong H.L."/>
            <person name="Macleod F.I."/>
            <person name="White R.A. III"/>
            <person name="Burns B.P."/>
        </authorList>
    </citation>
    <scope>NUCLEOTIDE SEQUENCE</scope>
    <source>
        <strain evidence="2">Bin_327</strain>
    </source>
</reference>
<evidence type="ECO:0000313" key="3">
    <source>
        <dbReference type="Proteomes" id="UP000630660"/>
    </source>
</evidence>
<gene>
    <name evidence="2" type="ORF">GF359_05490</name>
</gene>
<comment type="caution">
    <text evidence="2">The sequence shown here is derived from an EMBL/GenBank/DDBJ whole genome shotgun (WGS) entry which is preliminary data.</text>
</comment>
<dbReference type="Proteomes" id="UP000630660">
    <property type="component" value="Unassembled WGS sequence"/>
</dbReference>
<accession>A0A9D5QCK2</accession>
<organism evidence="2 3">
    <name type="scientific">candidate division WOR-3 bacterium</name>
    <dbReference type="NCBI Taxonomy" id="2052148"/>
    <lineage>
        <taxon>Bacteria</taxon>
        <taxon>Bacteria division WOR-3</taxon>
    </lineage>
</organism>
<keyword evidence="1" id="KW-1133">Transmembrane helix</keyword>
<proteinExistence type="predicted"/>
<keyword evidence="1" id="KW-0472">Membrane</keyword>
<feature type="transmembrane region" description="Helical" evidence="1">
    <location>
        <begin position="75"/>
        <end position="100"/>
    </location>
</feature>
<evidence type="ECO:0000256" key="1">
    <source>
        <dbReference type="SAM" id="Phobius"/>
    </source>
</evidence>
<dbReference type="AlphaFoldDB" id="A0A9D5QCK2"/>
<protein>
    <recommendedName>
        <fullName evidence="4">DUF5362 domain-containing protein</fullName>
    </recommendedName>
</protein>